<dbReference type="AlphaFoldDB" id="A0A9J6P224"/>
<dbReference type="Pfam" id="PF14526">
    <property type="entry name" value="Cass2"/>
    <property type="match status" value="1"/>
</dbReference>
<dbReference type="RefSeq" id="WP_250858552.1">
    <property type="nucleotide sequence ID" value="NZ_JAGSOJ010000001.1"/>
</dbReference>
<evidence type="ECO:0000256" key="2">
    <source>
        <dbReference type="ARBA" id="ARBA00023125"/>
    </source>
</evidence>
<evidence type="ECO:0000313" key="6">
    <source>
        <dbReference type="Proteomes" id="UP001056429"/>
    </source>
</evidence>
<dbReference type="Gene3D" id="1.10.10.60">
    <property type="entry name" value="Homeodomain-like"/>
    <property type="match status" value="2"/>
</dbReference>
<dbReference type="Proteomes" id="UP001056429">
    <property type="component" value="Unassembled WGS sequence"/>
</dbReference>
<proteinExistence type="predicted"/>
<keyword evidence="1" id="KW-0805">Transcription regulation</keyword>
<dbReference type="InterPro" id="IPR018062">
    <property type="entry name" value="HTH_AraC-typ_CS"/>
</dbReference>
<dbReference type="PROSITE" id="PS01124">
    <property type="entry name" value="HTH_ARAC_FAMILY_2"/>
    <property type="match status" value="1"/>
</dbReference>
<keyword evidence="6" id="KW-1185">Reference proteome</keyword>
<dbReference type="SMART" id="SM00342">
    <property type="entry name" value="HTH_ARAC"/>
    <property type="match status" value="1"/>
</dbReference>
<sequence length="290" mass="33947">MEWLNRMNEALDYIEDNIENNIDYEEIAKRAYCSTYHFQRMFSFIIGTPLSEYIRRRKLTLAAFELQNSDLKIIDLGMKYGYESPDAFTRAFQRQHGVTPTEARKMGVHLKSYSRISFHISIRGDECMNFKIEKKKAFSVFGLEKTVSLTGGECYKKIPEFWMELEKNGGLERISNAAKDEEGLLNAANYAYEKDGTFKYMVCQYTPKCGVDKEFVKIEVPELTWAIFPIEPHTPEDGTEKIQAIWKRIYPEWFPTSGYECADGPEFEMYYKIGENKFTAEIWIPVKRNE</sequence>
<dbReference type="InterPro" id="IPR018060">
    <property type="entry name" value="HTH_AraC"/>
</dbReference>
<evidence type="ECO:0000259" key="4">
    <source>
        <dbReference type="PROSITE" id="PS01124"/>
    </source>
</evidence>
<protein>
    <submittedName>
        <fullName evidence="5">AraC family transcriptional regulator</fullName>
    </submittedName>
</protein>
<dbReference type="Gene3D" id="3.20.80.10">
    <property type="entry name" value="Regulatory factor, effector binding domain"/>
    <property type="match status" value="1"/>
</dbReference>
<dbReference type="SUPFAM" id="SSF46689">
    <property type="entry name" value="Homeodomain-like"/>
    <property type="match status" value="2"/>
</dbReference>
<dbReference type="PANTHER" id="PTHR47504:SF5">
    <property type="entry name" value="RIGHT ORIGIN-BINDING PROTEIN"/>
    <property type="match status" value="1"/>
</dbReference>
<reference evidence="5" key="2">
    <citation type="submission" date="2021-04" db="EMBL/GenBank/DDBJ databases">
        <authorList>
            <person name="Dong X."/>
        </authorList>
    </citation>
    <scope>NUCLEOTIDE SEQUENCE</scope>
    <source>
        <strain evidence="5">ZWT</strain>
    </source>
</reference>
<evidence type="ECO:0000256" key="3">
    <source>
        <dbReference type="ARBA" id="ARBA00023163"/>
    </source>
</evidence>
<dbReference type="GO" id="GO:0003700">
    <property type="term" value="F:DNA-binding transcription factor activity"/>
    <property type="evidence" value="ECO:0007669"/>
    <property type="project" value="InterPro"/>
</dbReference>
<dbReference type="PROSITE" id="PS00041">
    <property type="entry name" value="HTH_ARAC_FAMILY_1"/>
    <property type="match status" value="1"/>
</dbReference>
<dbReference type="InterPro" id="IPR009057">
    <property type="entry name" value="Homeodomain-like_sf"/>
</dbReference>
<feature type="domain" description="HTH araC/xylS-type" evidence="4">
    <location>
        <begin position="8"/>
        <end position="106"/>
    </location>
</feature>
<dbReference type="InterPro" id="IPR050959">
    <property type="entry name" value="MarA-like"/>
</dbReference>
<dbReference type="SMART" id="SM00871">
    <property type="entry name" value="AraC_E_bind"/>
    <property type="match status" value="1"/>
</dbReference>
<dbReference type="PANTHER" id="PTHR47504">
    <property type="entry name" value="RIGHT ORIGIN-BINDING PROTEIN"/>
    <property type="match status" value="1"/>
</dbReference>
<dbReference type="PRINTS" id="PR00032">
    <property type="entry name" value="HTHARAC"/>
</dbReference>
<reference evidence="5" key="1">
    <citation type="journal article" date="2021" name="mSystems">
        <title>Bacteria and Archaea Synergistically Convert Glycine Betaine to Biogenic Methane in the Formosa Cold Seep of the South China Sea.</title>
        <authorList>
            <person name="Li L."/>
            <person name="Zhang W."/>
            <person name="Zhang S."/>
            <person name="Song L."/>
            <person name="Sun Q."/>
            <person name="Zhang H."/>
            <person name="Xiang H."/>
            <person name="Dong X."/>
        </authorList>
    </citation>
    <scope>NUCLEOTIDE SEQUENCE</scope>
    <source>
        <strain evidence="5">ZWT</strain>
    </source>
</reference>
<dbReference type="InterPro" id="IPR010499">
    <property type="entry name" value="AraC_E-bd"/>
</dbReference>
<keyword evidence="3" id="KW-0804">Transcription</keyword>
<evidence type="ECO:0000256" key="1">
    <source>
        <dbReference type="ARBA" id="ARBA00023015"/>
    </source>
</evidence>
<keyword evidence="2" id="KW-0238">DNA-binding</keyword>
<comment type="caution">
    <text evidence="5">The sequence shown here is derived from an EMBL/GenBank/DDBJ whole genome shotgun (WGS) entry which is preliminary data.</text>
</comment>
<gene>
    <name evidence="5" type="ORF">KDK92_07390</name>
</gene>
<dbReference type="InterPro" id="IPR029441">
    <property type="entry name" value="Cass2"/>
</dbReference>
<accession>A0A9J6P224</accession>
<dbReference type="InterPro" id="IPR011256">
    <property type="entry name" value="Reg_factor_effector_dom_sf"/>
</dbReference>
<dbReference type="GO" id="GO:0043565">
    <property type="term" value="F:sequence-specific DNA binding"/>
    <property type="evidence" value="ECO:0007669"/>
    <property type="project" value="InterPro"/>
</dbReference>
<evidence type="ECO:0000313" key="5">
    <source>
        <dbReference type="EMBL" id="MCM1989560.1"/>
    </source>
</evidence>
<dbReference type="EMBL" id="JAGSOJ010000001">
    <property type="protein sequence ID" value="MCM1989560.1"/>
    <property type="molecule type" value="Genomic_DNA"/>
</dbReference>
<dbReference type="Pfam" id="PF12833">
    <property type="entry name" value="HTH_18"/>
    <property type="match status" value="1"/>
</dbReference>
<dbReference type="SUPFAM" id="SSF55136">
    <property type="entry name" value="Probable bacterial effector-binding domain"/>
    <property type="match status" value="1"/>
</dbReference>
<organism evidence="5 6">
    <name type="scientific">Oceanirhabdus seepicola</name>
    <dbReference type="NCBI Taxonomy" id="2828781"/>
    <lineage>
        <taxon>Bacteria</taxon>
        <taxon>Bacillati</taxon>
        <taxon>Bacillota</taxon>
        <taxon>Clostridia</taxon>
        <taxon>Eubacteriales</taxon>
        <taxon>Clostridiaceae</taxon>
        <taxon>Oceanirhabdus</taxon>
    </lineage>
</organism>
<dbReference type="InterPro" id="IPR020449">
    <property type="entry name" value="Tscrpt_reg_AraC-type_HTH"/>
</dbReference>
<name>A0A9J6P224_9CLOT</name>